<feature type="chain" id="PRO_5047369667" evidence="2">
    <location>
        <begin position="23"/>
        <end position="332"/>
    </location>
</feature>
<dbReference type="PANTHER" id="PTHR21666">
    <property type="entry name" value="PEPTIDASE-RELATED"/>
    <property type="match status" value="1"/>
</dbReference>
<reference evidence="4 5" key="1">
    <citation type="submission" date="2020-08" db="EMBL/GenBank/DDBJ databases">
        <title>A Genomic Blueprint of the Chicken Gut Microbiome.</title>
        <authorList>
            <person name="Gilroy R."/>
            <person name="Ravi A."/>
            <person name="Getino M."/>
            <person name="Pursley I."/>
            <person name="Horton D.L."/>
            <person name="Alikhan N.-F."/>
            <person name="Baker D."/>
            <person name="Gharbi K."/>
            <person name="Hall N."/>
            <person name="Watson M."/>
            <person name="Adriaenssens E.M."/>
            <person name="Foster-Nyarko E."/>
            <person name="Jarju S."/>
            <person name="Secka A."/>
            <person name="Antonio M."/>
            <person name="Oren A."/>
            <person name="Chaudhuri R."/>
            <person name="La Ragione R.M."/>
            <person name="Hildebrand F."/>
            <person name="Pallen M.J."/>
        </authorList>
    </citation>
    <scope>NUCLEOTIDE SEQUENCE [LARGE SCALE GENOMIC DNA]</scope>
    <source>
        <strain evidence="4 5">A46</strain>
    </source>
</reference>
<proteinExistence type="predicted"/>
<dbReference type="InterPro" id="IPR011055">
    <property type="entry name" value="Dup_hybrid_motif"/>
</dbReference>
<evidence type="ECO:0000256" key="2">
    <source>
        <dbReference type="SAM" id="SignalP"/>
    </source>
</evidence>
<dbReference type="InterPro" id="IPR016047">
    <property type="entry name" value="M23ase_b-sheet_dom"/>
</dbReference>
<evidence type="ECO:0000259" key="3">
    <source>
        <dbReference type="Pfam" id="PF01551"/>
    </source>
</evidence>
<evidence type="ECO:0000313" key="5">
    <source>
        <dbReference type="Proteomes" id="UP000619101"/>
    </source>
</evidence>
<sequence>MYRLAIIVSTAFLWTFTPIAQASSEAGNPPTKEELVQKRMSYYMKHENVLMPWYYLAAVDQFERNIQEVRTDIPIRESVIAIQFSDEFWSGALNPAENDTSPLSIAYFKGLGIDGDGDGIADKQNDEDVLLSMANYLRQYGYGEDNFKLALWDYYKNEISVNQIVVLAKLYEKFRTIELDQHTFPIMLGADYSYRGTWGANRGWGGRRNHEGTDIFAPYNTPVLSASYGVVEVMGWNQFGGWRIGIRDNHNSYHYYAHLGSFEKGLQEGDIVKTGQVIGYVGSTGYGKEGTAGKFPPHLHYGIYKFNGRTEWAFDPYPALTKWEKEAKNAKK</sequence>
<dbReference type="Gene3D" id="2.70.70.10">
    <property type="entry name" value="Glucose Permease (Domain IIA)"/>
    <property type="match status" value="1"/>
</dbReference>
<dbReference type="PANTHER" id="PTHR21666:SF289">
    <property type="entry name" value="L-ALA--D-GLU ENDOPEPTIDASE"/>
    <property type="match status" value="1"/>
</dbReference>
<dbReference type="CDD" id="cd12797">
    <property type="entry name" value="M23_peptidase"/>
    <property type="match status" value="1"/>
</dbReference>
<organism evidence="4 5">
    <name type="scientific">Solibacillus faecavium</name>
    <dbReference type="NCBI Taxonomy" id="2762221"/>
    <lineage>
        <taxon>Bacteria</taxon>
        <taxon>Bacillati</taxon>
        <taxon>Bacillota</taxon>
        <taxon>Bacilli</taxon>
        <taxon>Bacillales</taxon>
        <taxon>Caryophanaceae</taxon>
        <taxon>Solibacillus</taxon>
    </lineage>
</organism>
<gene>
    <name evidence="4" type="ORF">H9635_09610</name>
</gene>
<dbReference type="InterPro" id="IPR050570">
    <property type="entry name" value="Cell_wall_metabolism_enzyme"/>
</dbReference>
<feature type="signal peptide" evidence="2">
    <location>
        <begin position="1"/>
        <end position="22"/>
    </location>
</feature>
<evidence type="ECO:0000313" key="4">
    <source>
        <dbReference type="EMBL" id="MBD8037000.1"/>
    </source>
</evidence>
<protein>
    <submittedName>
        <fullName evidence="4">M23 family metallopeptidase</fullName>
    </submittedName>
</protein>
<keyword evidence="5" id="KW-1185">Reference proteome</keyword>
<comment type="caution">
    <text evidence="4">The sequence shown here is derived from an EMBL/GenBank/DDBJ whole genome shotgun (WGS) entry which is preliminary data.</text>
</comment>
<accession>A0ABR8XYJ0</accession>
<keyword evidence="1 2" id="KW-0732">Signal</keyword>
<feature type="domain" description="M23ase beta-sheet core" evidence="3">
    <location>
        <begin position="209"/>
        <end position="307"/>
    </location>
</feature>
<dbReference type="Proteomes" id="UP000619101">
    <property type="component" value="Unassembled WGS sequence"/>
</dbReference>
<evidence type="ECO:0000256" key="1">
    <source>
        <dbReference type="ARBA" id="ARBA00022729"/>
    </source>
</evidence>
<dbReference type="EMBL" id="JACSPZ010000004">
    <property type="protein sequence ID" value="MBD8037000.1"/>
    <property type="molecule type" value="Genomic_DNA"/>
</dbReference>
<dbReference type="SUPFAM" id="SSF51261">
    <property type="entry name" value="Duplicated hybrid motif"/>
    <property type="match status" value="1"/>
</dbReference>
<name>A0ABR8XYJ0_9BACL</name>
<dbReference type="RefSeq" id="WP_191700003.1">
    <property type="nucleotide sequence ID" value="NZ_JACSPZ010000004.1"/>
</dbReference>
<dbReference type="Pfam" id="PF01551">
    <property type="entry name" value="Peptidase_M23"/>
    <property type="match status" value="1"/>
</dbReference>